<dbReference type="Pfam" id="PF22296">
    <property type="entry name" value="bAvd"/>
    <property type="match status" value="1"/>
</dbReference>
<accession>A0A3B1B5H9</accession>
<dbReference type="InterPro" id="IPR055360">
    <property type="entry name" value="bAvd"/>
</dbReference>
<organism evidence="2">
    <name type="scientific">hydrothermal vent metagenome</name>
    <dbReference type="NCBI Taxonomy" id="652676"/>
    <lineage>
        <taxon>unclassified sequences</taxon>
        <taxon>metagenomes</taxon>
        <taxon>ecological metagenomes</taxon>
    </lineage>
</organism>
<dbReference type="AlphaFoldDB" id="A0A3B1B5H9"/>
<reference evidence="2" key="1">
    <citation type="submission" date="2018-06" db="EMBL/GenBank/DDBJ databases">
        <authorList>
            <person name="Zhirakovskaya E."/>
        </authorList>
    </citation>
    <scope>NUCLEOTIDE SEQUENCE</scope>
</reference>
<dbReference type="CDD" id="cd16376">
    <property type="entry name" value="Avd_like"/>
    <property type="match status" value="1"/>
</dbReference>
<sequence>MTDGAFQGGPALEAMFRFQLWLIPTIEKFPRSQKFLLGDRIQSTALDVLESLIEATYTKKRLRILQTANLTIEKLRVLFRLAKELRYLNPKRYEYAVKQLFEIGSLVGGWMKNVGRGLPRLRSLTKQYCFGLLPLSDCQT</sequence>
<dbReference type="NCBIfam" id="NF033474">
    <property type="entry name" value="DivGenRetAVD"/>
    <property type="match status" value="1"/>
</dbReference>
<proteinExistence type="predicted"/>
<dbReference type="EMBL" id="UOFX01000085">
    <property type="protein sequence ID" value="VAX11432.1"/>
    <property type="molecule type" value="Genomic_DNA"/>
</dbReference>
<dbReference type="SUPFAM" id="SSF158446">
    <property type="entry name" value="IVS-encoded protein-like"/>
    <property type="match status" value="1"/>
</dbReference>
<evidence type="ECO:0000313" key="2">
    <source>
        <dbReference type="EMBL" id="VAX11432.1"/>
    </source>
</evidence>
<feature type="domain" description="bAvd-like" evidence="1">
    <location>
        <begin position="21"/>
        <end position="114"/>
    </location>
</feature>
<dbReference type="InterPro" id="IPR036583">
    <property type="entry name" value="23S_rRNA_IVS_sf"/>
</dbReference>
<protein>
    <recommendedName>
        <fullName evidence="1">bAvd-like domain-containing protein</fullName>
    </recommendedName>
</protein>
<name>A0A3B1B5H9_9ZZZZ</name>
<dbReference type="Gene3D" id="1.20.1440.60">
    <property type="entry name" value="23S rRNA-intervening sequence"/>
    <property type="match status" value="1"/>
</dbReference>
<gene>
    <name evidence="2" type="ORF">MNBD_GAMMA26-2501</name>
</gene>
<evidence type="ECO:0000259" key="1">
    <source>
        <dbReference type="Pfam" id="PF22296"/>
    </source>
</evidence>